<dbReference type="Proteomes" id="UP001516400">
    <property type="component" value="Unassembled WGS sequence"/>
</dbReference>
<organism evidence="1 2">
    <name type="scientific">Cryptolaemus montrouzieri</name>
    <dbReference type="NCBI Taxonomy" id="559131"/>
    <lineage>
        <taxon>Eukaryota</taxon>
        <taxon>Metazoa</taxon>
        <taxon>Ecdysozoa</taxon>
        <taxon>Arthropoda</taxon>
        <taxon>Hexapoda</taxon>
        <taxon>Insecta</taxon>
        <taxon>Pterygota</taxon>
        <taxon>Neoptera</taxon>
        <taxon>Endopterygota</taxon>
        <taxon>Coleoptera</taxon>
        <taxon>Polyphaga</taxon>
        <taxon>Cucujiformia</taxon>
        <taxon>Coccinelloidea</taxon>
        <taxon>Coccinellidae</taxon>
        <taxon>Scymninae</taxon>
        <taxon>Scymnini</taxon>
        <taxon>Cryptolaemus</taxon>
    </lineage>
</organism>
<sequence>MELKNYPVVVVAVYGPIDVAPASEKDKFHVYMVNSMFDLCNSRGDIDGFKREIGCYVRVKLDLMFIVTYRSPNGNFAELICIMQATLDRVMDHPE</sequence>
<accession>A0ABD2P0G3</accession>
<proteinExistence type="predicted"/>
<reference evidence="1 2" key="1">
    <citation type="journal article" date="2021" name="BMC Biol.">
        <title>Horizontally acquired antibacterial genes associated with adaptive radiation of ladybird beetles.</title>
        <authorList>
            <person name="Li H.S."/>
            <person name="Tang X.F."/>
            <person name="Huang Y.H."/>
            <person name="Xu Z.Y."/>
            <person name="Chen M.L."/>
            <person name="Du X.Y."/>
            <person name="Qiu B.Y."/>
            <person name="Chen P.T."/>
            <person name="Zhang W."/>
            <person name="Slipinski A."/>
            <person name="Escalona H.E."/>
            <person name="Waterhouse R.M."/>
            <person name="Zwick A."/>
            <person name="Pang H."/>
        </authorList>
    </citation>
    <scope>NUCLEOTIDE SEQUENCE [LARGE SCALE GENOMIC DNA]</scope>
    <source>
        <strain evidence="1">SYSU2018</strain>
    </source>
</reference>
<keyword evidence="2" id="KW-1185">Reference proteome</keyword>
<gene>
    <name evidence="1" type="ORF">HHI36_018599</name>
</gene>
<protein>
    <submittedName>
        <fullName evidence="1">Uncharacterized protein</fullName>
    </submittedName>
</protein>
<evidence type="ECO:0000313" key="1">
    <source>
        <dbReference type="EMBL" id="KAL3284440.1"/>
    </source>
</evidence>
<name>A0ABD2P0G3_9CUCU</name>
<dbReference type="AlphaFoldDB" id="A0ABD2P0G3"/>
<comment type="caution">
    <text evidence="1">The sequence shown here is derived from an EMBL/GenBank/DDBJ whole genome shotgun (WGS) entry which is preliminary data.</text>
</comment>
<evidence type="ECO:0000313" key="2">
    <source>
        <dbReference type="Proteomes" id="UP001516400"/>
    </source>
</evidence>
<dbReference type="EMBL" id="JABFTP020000165">
    <property type="protein sequence ID" value="KAL3284440.1"/>
    <property type="molecule type" value="Genomic_DNA"/>
</dbReference>